<name>A0A1J0MGA2_9CAUD</name>
<evidence type="ECO:0000313" key="3">
    <source>
        <dbReference type="Proteomes" id="UP000230444"/>
    </source>
</evidence>
<dbReference type="GeneID" id="40092581"/>
<reference evidence="2 3" key="1">
    <citation type="submission" date="2016-11" db="EMBL/GenBank/DDBJ databases">
        <title>Complete genome of the first virulent bacteriophage infecting the opportunist pathogen Serratia rubidaea.</title>
        <authorList>
            <person name="Xing S."/>
            <person name="Ma T."/>
            <person name="Zhang X."/>
            <person name="Huang Y."/>
            <person name="Mi Z."/>
            <person name="Sun Q."/>
            <person name="An X."/>
            <person name="Fan H."/>
            <person name="Wu S."/>
            <person name="Lin W."/>
            <person name="Tong Y."/>
        </authorList>
    </citation>
    <scope>NUCLEOTIDE SEQUENCE [LARGE SCALE GENOMIC DNA]</scope>
</reference>
<evidence type="ECO:0000313" key="2">
    <source>
        <dbReference type="EMBL" id="APD20207.1"/>
    </source>
</evidence>
<evidence type="ECO:0000313" key="1">
    <source>
        <dbReference type="EMBL" id="ANM47299.1"/>
    </source>
</evidence>
<reference evidence="1 4" key="2">
    <citation type="journal article" date="2017" name="Arch. Virol.">
        <title>First complete genome sequence of a virulent bacteriophage infecting the opportunistic pathogen Serratia rubidaea.</title>
        <authorList>
            <person name="Xing S."/>
            <person name="Ma T."/>
            <person name="Zhang X."/>
            <person name="Huang Y."/>
            <person name="Mi Z."/>
            <person name="Sun Q."/>
            <person name="An X."/>
            <person name="Fan H."/>
            <person name="Wu S."/>
            <person name="Wei L."/>
            <person name="Tong Y."/>
        </authorList>
    </citation>
    <scope>NUCLEOTIDE SEQUENCE [LARGE SCALE GENOMIC DNA]</scope>
</reference>
<sequence length="151" mass="17544">MSNILRNACHHFGYIHLPDLLQTVYPEDKEAICWSPFSLIEREIFKSEVDVMYRFGANGELYYLGKAIELRTTTEQRFLRIDTTDCGLFSQLQEYVKQNRPVYQHRPFLSSMHIDSFISDVHLVASTIHDEETGSPKDTVLNMVVITLVEE</sequence>
<proteinExistence type="predicted"/>
<dbReference type="Proteomes" id="UP000230444">
    <property type="component" value="Segment"/>
</dbReference>
<evidence type="ECO:0000313" key="4">
    <source>
        <dbReference type="Proteomes" id="UP000231470"/>
    </source>
</evidence>
<keyword evidence="4" id="KW-1185">Reference proteome</keyword>
<dbReference type="Proteomes" id="UP000231470">
    <property type="component" value="Segment"/>
</dbReference>
<accession>A0A1J0MGA2</accession>
<protein>
    <submittedName>
        <fullName evidence="2">Uncharacterized protein</fullName>
    </submittedName>
</protein>
<dbReference type="EMBL" id="KX147096">
    <property type="protein sequence ID" value="ANM47299.1"/>
    <property type="molecule type" value="Genomic_DNA"/>
</dbReference>
<organism evidence="2 3">
    <name type="scientific">Serratia phage vB_Sru_IME250</name>
    <dbReference type="NCBI Taxonomy" id="1852640"/>
    <lineage>
        <taxon>Viruses</taxon>
        <taxon>Duplodnaviria</taxon>
        <taxon>Heunggongvirae</taxon>
        <taxon>Uroviricota</taxon>
        <taxon>Caudoviricetes</taxon>
        <taxon>Pantevenvirales</taxon>
        <taxon>Ackermannviridae</taxon>
        <taxon>Taipeivirus</taxon>
        <taxon>Taipeivirus IME250</taxon>
    </lineage>
</organism>
<dbReference type="RefSeq" id="YP_009616100.1">
    <property type="nucleotide sequence ID" value="NC_042047.1"/>
</dbReference>
<dbReference type="OrthoDB" id="11153at10239"/>
<dbReference type="KEGG" id="vg:40092581"/>
<dbReference type="EMBL" id="KY073123">
    <property type="protein sequence ID" value="APD20207.1"/>
    <property type="molecule type" value="Genomic_DNA"/>
</dbReference>